<dbReference type="RefSeq" id="XP_020436505.1">
    <property type="nucleotide sequence ID" value="XM_020574433.1"/>
</dbReference>
<accession>D3B4Z3</accession>
<dbReference type="GeneID" id="31358989"/>
<organism evidence="7 8">
    <name type="scientific">Heterostelium pallidum (strain ATCC 26659 / Pp 5 / PN500)</name>
    <name type="common">Cellular slime mold</name>
    <name type="synonym">Polysphondylium pallidum</name>
    <dbReference type="NCBI Taxonomy" id="670386"/>
    <lineage>
        <taxon>Eukaryota</taxon>
        <taxon>Amoebozoa</taxon>
        <taxon>Evosea</taxon>
        <taxon>Eumycetozoa</taxon>
        <taxon>Dictyostelia</taxon>
        <taxon>Acytosteliales</taxon>
        <taxon>Acytosteliaceae</taxon>
        <taxon>Heterostelium</taxon>
    </lineage>
</organism>
<dbReference type="GO" id="GO:0016236">
    <property type="term" value="P:macroautophagy"/>
    <property type="evidence" value="ECO:0007669"/>
    <property type="project" value="TreeGrafter"/>
</dbReference>
<comment type="caution">
    <text evidence="7">The sequence shown here is derived from an EMBL/GenBank/DDBJ whole genome shotgun (WGS) entry which is preliminary data.</text>
</comment>
<feature type="compositionally biased region" description="Low complexity" evidence="5">
    <location>
        <begin position="8"/>
        <end position="38"/>
    </location>
</feature>
<dbReference type="OMA" id="KISYCET"/>
<evidence type="ECO:0000256" key="6">
    <source>
        <dbReference type="SAM" id="Phobius"/>
    </source>
</evidence>
<dbReference type="GO" id="GO:0005783">
    <property type="term" value="C:endoplasmic reticulum"/>
    <property type="evidence" value="ECO:0007669"/>
    <property type="project" value="TreeGrafter"/>
</dbReference>
<dbReference type="Proteomes" id="UP000001396">
    <property type="component" value="Unassembled WGS sequence"/>
</dbReference>
<proteinExistence type="predicted"/>
<feature type="transmembrane region" description="Helical" evidence="6">
    <location>
        <begin position="106"/>
        <end position="128"/>
    </location>
</feature>
<feature type="transmembrane region" description="Helical" evidence="6">
    <location>
        <begin position="148"/>
        <end position="166"/>
    </location>
</feature>
<name>D3B4Z3_HETP5</name>
<evidence type="ECO:0000313" key="8">
    <source>
        <dbReference type="Proteomes" id="UP000001396"/>
    </source>
</evidence>
<protein>
    <recommendedName>
        <fullName evidence="9">Etoposide-induced protein 2.4 homolog</fullName>
    </recommendedName>
</protein>
<keyword evidence="4 6" id="KW-0472">Membrane</keyword>
<dbReference type="PANTHER" id="PTHR21389">
    <property type="entry name" value="P53 INDUCED PROTEIN"/>
    <property type="match status" value="1"/>
</dbReference>
<keyword evidence="3 6" id="KW-1133">Transmembrane helix</keyword>
<dbReference type="EMBL" id="ADBJ01000010">
    <property type="protein sequence ID" value="EFA84391.1"/>
    <property type="molecule type" value="Genomic_DNA"/>
</dbReference>
<reference evidence="7 8" key="1">
    <citation type="journal article" date="2011" name="Genome Res.">
        <title>Phylogeny-wide analysis of social amoeba genomes highlights ancient origins for complex intercellular communication.</title>
        <authorList>
            <person name="Heidel A.J."/>
            <person name="Lawal H.M."/>
            <person name="Felder M."/>
            <person name="Schilde C."/>
            <person name="Helps N.R."/>
            <person name="Tunggal B."/>
            <person name="Rivero F."/>
            <person name="John U."/>
            <person name="Schleicher M."/>
            <person name="Eichinger L."/>
            <person name="Platzer M."/>
            <person name="Noegel A.A."/>
            <person name="Schaap P."/>
            <person name="Gloeckner G."/>
        </authorList>
    </citation>
    <scope>NUCLEOTIDE SEQUENCE [LARGE SCALE GENOMIC DNA]</scope>
    <source>
        <strain evidence="8">ATCC 26659 / Pp 5 / PN500</strain>
    </source>
</reference>
<dbReference type="FunCoup" id="D3B4Z3">
    <property type="interactions" value="207"/>
</dbReference>
<dbReference type="GO" id="GO:0016020">
    <property type="term" value="C:membrane"/>
    <property type="evidence" value="ECO:0007669"/>
    <property type="project" value="UniProtKB-SubCell"/>
</dbReference>
<feature type="region of interest" description="Disordered" evidence="5">
    <location>
        <begin position="1"/>
        <end position="38"/>
    </location>
</feature>
<comment type="subcellular location">
    <subcellularLocation>
        <location evidence="1">Membrane</location>
        <topology evidence="1">Multi-pass membrane protein</topology>
    </subcellularLocation>
</comment>
<evidence type="ECO:0000256" key="3">
    <source>
        <dbReference type="ARBA" id="ARBA00022989"/>
    </source>
</evidence>
<evidence type="ECO:0008006" key="9">
    <source>
        <dbReference type="Google" id="ProtNLM"/>
    </source>
</evidence>
<dbReference type="InParanoid" id="D3B4Z3"/>
<evidence type="ECO:0000256" key="5">
    <source>
        <dbReference type="SAM" id="MobiDB-lite"/>
    </source>
</evidence>
<dbReference type="Pfam" id="PF07264">
    <property type="entry name" value="EI24"/>
    <property type="match status" value="1"/>
</dbReference>
<dbReference type="InterPro" id="IPR059112">
    <property type="entry name" value="CysZ/EI24"/>
</dbReference>
<feature type="transmembrane region" description="Helical" evidence="6">
    <location>
        <begin position="291"/>
        <end position="309"/>
    </location>
</feature>
<evidence type="ECO:0000256" key="2">
    <source>
        <dbReference type="ARBA" id="ARBA00022692"/>
    </source>
</evidence>
<evidence type="ECO:0000256" key="4">
    <source>
        <dbReference type="ARBA" id="ARBA00023136"/>
    </source>
</evidence>
<keyword evidence="2 6" id="KW-0812">Transmembrane</keyword>
<dbReference type="PANTHER" id="PTHR21389:SF0">
    <property type="entry name" value="ETOPOSIDE-INDUCED PROTEIN 2.4 HOMOLOG"/>
    <property type="match status" value="1"/>
</dbReference>
<keyword evidence="8" id="KW-1185">Reference proteome</keyword>
<gene>
    <name evidence="7" type="ORF">PPL_03469</name>
</gene>
<evidence type="ECO:0000256" key="1">
    <source>
        <dbReference type="ARBA" id="ARBA00004141"/>
    </source>
</evidence>
<dbReference type="AlphaFoldDB" id="D3B4Z3"/>
<sequence length="349" mass="40334">MSKVITEQQDISSSDHNNNSNSNNNNINKENEQKQQQLLSSSIGSEISDSSDSSFISSRIDDKDKPVEIVGQLIEVLQLIYLGVRDSFKVMLAFKILLHSKSLKRLYYNCILLNGIIFLGSYLVYLYWAHPTLEYLLSQFPTLSNIFSIIYCLLWVYPVYIFSMVLNSKWYTEIAAEAFRISGFRNTGGPASVNRLLSSIVDEIYRNLMFGVFLVLSVIIAFIPYTSLINFVLITWLYSFWCFDYKWILRGKWSLMQRLTYFESHWAYMFGYGAVFTLASFFFPLLIGNAIFSLLYPMFIILSVGAKPIKMTKKGLLPKQIPIFYASEKIVNVLLKSFILKKQQQQKQN</sequence>
<evidence type="ECO:0000313" key="7">
    <source>
        <dbReference type="EMBL" id="EFA84391.1"/>
    </source>
</evidence>